<dbReference type="EMBL" id="JABTTQ020001694">
    <property type="protein sequence ID" value="KAK6128878.1"/>
    <property type="molecule type" value="Genomic_DNA"/>
</dbReference>
<dbReference type="InterPro" id="IPR040400">
    <property type="entry name" value="BAG5/6/7/8"/>
</dbReference>
<reference evidence="3 4" key="1">
    <citation type="journal article" date="2021" name="Comput. Struct. Biotechnol. J.">
        <title>De novo genome assembly of the potent medicinal plant Rehmannia glutinosa using nanopore technology.</title>
        <authorList>
            <person name="Ma L."/>
            <person name="Dong C."/>
            <person name="Song C."/>
            <person name="Wang X."/>
            <person name="Zheng X."/>
            <person name="Niu Y."/>
            <person name="Chen S."/>
            <person name="Feng W."/>
        </authorList>
    </citation>
    <scope>NUCLEOTIDE SEQUENCE [LARGE SCALE GENOMIC DNA]</scope>
    <source>
        <strain evidence="3">DH-2019</strain>
    </source>
</reference>
<dbReference type="Proteomes" id="UP001318860">
    <property type="component" value="Unassembled WGS sequence"/>
</dbReference>
<name>A0ABR0V2A9_REHGL</name>
<feature type="region of interest" description="Disordered" evidence="2">
    <location>
        <begin position="293"/>
        <end position="327"/>
    </location>
</feature>
<sequence length="327" mass="37562">MAFHHHHAACYCHCCYAAYTPCHHYHRPPPPESHLHHPPHLYSDISQIPNSPRYHDHFQERYFNNTRRTHPTVSSLLRRIAALESALLRRRSSSQSLRDAAARTIQTQFRAFLLRRSITLRHLKDLASIKSTLGFLKSSVSEKTHFDYDVVCHEAMNLLLKLDTIQDGDPMVRNGNSCLSRELNKFLDFIDGVCVKRKGNNVKSRVSNSDRKMGNVTCGELKRVNVDKLRGLVERIDKLAEELDEEQDEVIGNPNNEFMVRKRGVFTDRSGILLKHGKRDNLVNADRELDDGFCRGNEEIGDDEEEDVRLENEGSLLSSDGEKYSEK</sequence>
<evidence type="ECO:0000256" key="2">
    <source>
        <dbReference type="SAM" id="MobiDB-lite"/>
    </source>
</evidence>
<dbReference type="PROSITE" id="PS50096">
    <property type="entry name" value="IQ"/>
    <property type="match status" value="1"/>
</dbReference>
<evidence type="ECO:0000313" key="3">
    <source>
        <dbReference type="EMBL" id="KAK6128878.1"/>
    </source>
</evidence>
<comment type="caution">
    <text evidence="3">The sequence shown here is derived from an EMBL/GenBank/DDBJ whole genome shotgun (WGS) entry which is preliminary data.</text>
</comment>
<keyword evidence="4" id="KW-1185">Reference proteome</keyword>
<evidence type="ECO:0000313" key="4">
    <source>
        <dbReference type="Proteomes" id="UP001318860"/>
    </source>
</evidence>
<dbReference type="PANTHER" id="PTHR33322:SF18">
    <property type="entry name" value="BAG FAMILY MOLECULAR CHAPERONE REGULATOR 8, CHLOROPLASTIC"/>
    <property type="match status" value="1"/>
</dbReference>
<dbReference type="PANTHER" id="PTHR33322">
    <property type="entry name" value="BAG DOMAIN CONTAINING PROTEIN, EXPRESSED"/>
    <property type="match status" value="1"/>
</dbReference>
<proteinExistence type="predicted"/>
<protein>
    <recommendedName>
        <fullName evidence="5">BAG family molecular chaperone regulator 8, chloroplastic</fullName>
    </recommendedName>
</protein>
<evidence type="ECO:0000256" key="1">
    <source>
        <dbReference type="ARBA" id="ARBA00023186"/>
    </source>
</evidence>
<evidence type="ECO:0008006" key="5">
    <source>
        <dbReference type="Google" id="ProtNLM"/>
    </source>
</evidence>
<keyword evidence="1" id="KW-0143">Chaperone</keyword>
<feature type="compositionally biased region" description="Acidic residues" evidence="2">
    <location>
        <begin position="299"/>
        <end position="308"/>
    </location>
</feature>
<gene>
    <name evidence="3" type="ORF">DH2020_037395</name>
</gene>
<organism evidence="3 4">
    <name type="scientific">Rehmannia glutinosa</name>
    <name type="common">Chinese foxglove</name>
    <dbReference type="NCBI Taxonomy" id="99300"/>
    <lineage>
        <taxon>Eukaryota</taxon>
        <taxon>Viridiplantae</taxon>
        <taxon>Streptophyta</taxon>
        <taxon>Embryophyta</taxon>
        <taxon>Tracheophyta</taxon>
        <taxon>Spermatophyta</taxon>
        <taxon>Magnoliopsida</taxon>
        <taxon>eudicotyledons</taxon>
        <taxon>Gunneridae</taxon>
        <taxon>Pentapetalae</taxon>
        <taxon>asterids</taxon>
        <taxon>lamiids</taxon>
        <taxon>Lamiales</taxon>
        <taxon>Orobanchaceae</taxon>
        <taxon>Rehmannieae</taxon>
        <taxon>Rehmannia</taxon>
    </lineage>
</organism>
<accession>A0ABR0V2A9</accession>